<dbReference type="Gene3D" id="3.10.250.10">
    <property type="entry name" value="SRCR-like domain"/>
    <property type="match status" value="12"/>
</dbReference>
<dbReference type="InterPro" id="IPR036772">
    <property type="entry name" value="SRCR-like_dom_sf"/>
</dbReference>
<feature type="disulfide bond" evidence="15">
    <location>
        <begin position="1212"/>
        <end position="1222"/>
    </location>
</feature>
<proteinExistence type="predicted"/>
<comment type="subcellular location">
    <subcellularLocation>
        <location evidence="1">Membrane</location>
        <topology evidence="1">Single-pass membrane protein</topology>
    </subcellularLocation>
    <subcellularLocation>
        <location evidence="2">Secreted</location>
    </subcellularLocation>
</comment>
<feature type="domain" description="SRCR" evidence="17">
    <location>
        <begin position="758"/>
        <end position="856"/>
    </location>
</feature>
<dbReference type="Bgee" id="ENSACAG00000003878">
    <property type="expression patterns" value="Expressed in dewlap and 1 other cell type or tissue"/>
</dbReference>
<evidence type="ECO:0000256" key="1">
    <source>
        <dbReference type="ARBA" id="ARBA00004167"/>
    </source>
</evidence>
<evidence type="ECO:0000256" key="8">
    <source>
        <dbReference type="ARBA" id="ARBA00023136"/>
    </source>
</evidence>
<feature type="disulfide bond" evidence="15">
    <location>
        <begin position="883"/>
        <end position="947"/>
    </location>
</feature>
<dbReference type="AlphaFoldDB" id="H9G867"/>
<feature type="domain" description="SRCR" evidence="17">
    <location>
        <begin position="552"/>
        <end position="653"/>
    </location>
</feature>
<keyword evidence="9 15" id="KW-1015">Disulfide bond</keyword>
<keyword evidence="3" id="KW-0964">Secreted</keyword>
<evidence type="ECO:0000256" key="10">
    <source>
        <dbReference type="ARBA" id="ARBA00023170"/>
    </source>
</evidence>
<accession>H9G867</accession>
<feature type="domain" description="SRCR" evidence="17">
    <location>
        <begin position="447"/>
        <end position="547"/>
    </location>
</feature>
<evidence type="ECO:0000256" key="15">
    <source>
        <dbReference type="PROSITE-ProRule" id="PRU00196"/>
    </source>
</evidence>
<feature type="domain" description="SRCR" evidence="17">
    <location>
        <begin position="961"/>
        <end position="1061"/>
    </location>
</feature>
<evidence type="ECO:0000256" key="2">
    <source>
        <dbReference type="ARBA" id="ARBA00004613"/>
    </source>
</evidence>
<feature type="disulfide bond" evidence="15">
    <location>
        <begin position="485"/>
        <end position="546"/>
    </location>
</feature>
<feature type="disulfide bond" evidence="15">
    <location>
        <begin position="176"/>
        <end position="237"/>
    </location>
</feature>
<name>H9G867_ANOCA</name>
<dbReference type="Pfam" id="PF00530">
    <property type="entry name" value="SRCR"/>
    <property type="match status" value="12"/>
</dbReference>
<evidence type="ECO:0000256" key="7">
    <source>
        <dbReference type="ARBA" id="ARBA00022989"/>
    </source>
</evidence>
<evidence type="ECO:0000256" key="5">
    <source>
        <dbReference type="ARBA" id="ARBA00022729"/>
    </source>
</evidence>
<dbReference type="GO" id="GO:0004720">
    <property type="term" value="F:protein-lysine 6-oxidase activity"/>
    <property type="evidence" value="ECO:0000318"/>
    <property type="project" value="GO_Central"/>
</dbReference>
<dbReference type="SMART" id="SM00202">
    <property type="entry name" value="SR"/>
    <property type="match status" value="12"/>
</dbReference>
<dbReference type="PANTHER" id="PTHR48071">
    <property type="entry name" value="SRCR DOMAIN-CONTAINING PROTEIN"/>
    <property type="match status" value="1"/>
</dbReference>
<dbReference type="eggNOG" id="ENOG502QQ5W">
    <property type="taxonomic scope" value="Eukaryota"/>
</dbReference>
<feature type="signal peptide" evidence="16">
    <location>
        <begin position="1"/>
        <end position="19"/>
    </location>
</feature>
<feature type="disulfide bond" evidence="15">
    <location>
        <begin position="516"/>
        <end position="526"/>
    </location>
</feature>
<evidence type="ECO:0000256" key="6">
    <source>
        <dbReference type="ARBA" id="ARBA00022737"/>
    </source>
</evidence>
<feature type="disulfide bond" evidence="15">
    <location>
        <begin position="62"/>
        <end position="123"/>
    </location>
</feature>
<sequence>MWLSLSITFLVMGSSVAESDHMEIRLEGGPNLCSGRVEVFISGEWTSVCDDSWGIEEAMVVCRQLGCGSAVSATHEAQFGNGNVSIGLDDVRCGGTESTLSECPASPWGEHDCSREETAGVVCSGQPWGSDPTHQTEIRLAGGLNNCYGRVELLHHGEWGTICGDGWGTEEATVVCQEMGCGTVSMDQSRTWNESGASPIWLDDVHCRGTESSLHQCSASPLGRHDCDSGETASVVCSEVRLVDGLTPCTGRVEVFHNKGWGTVCDNGWDLEDARVVCQEVGCGKALVAATGARFGQGSGPIWMNQINCTGKENVLKKCPQEKSFNLTCDHRKDAGVECAVMRLADGHNPCAGKVELLHEGQWRMVDGLYRHIEQARVMCRYLGCGIALSALIYPIYGKKTALFWLDGFYCTGTETSPCECERVPGMKYDFNWHRVFYMAGVVCTELRLVNGSSNCSGRVEVFHNETWGTICDAGWDLQDAQVVCRELGCGEALSASGGAQFGRGAGPIWLEGMSCIGKEESLRQCPKGQWGEHSCDHSRDASVECTDPRKIRLVNGFSRCSGRIEVFQNQEWGTLCDFEWDLNDARVLCKELGCGDVISVPWGAHFERTRSPVLPLIFYCNGTEDALNDCENYPMLGGPYCHQGEGAGVVCSELRLVNGPNRCSGYLEVLYNQQWGTVCDIGWDTHDAQVVCRELNCGDNAKAFGGVCYGQGSGPIWLENVNCTGEEIALAECPKSPWGKHSCNHSQDVNVECSGQVRLANGSSLCSGRLEVFLEQQWKSICDDDWDLEGSEIVCRTLNCGHALSAPRGSHFGRKYNTIKIRLDFCNMTTDSLTNCDLRDWGPCDSGGSAGVICSEAHLVNGTNRCSGRVELFHNKQWGTVCDAGWDTYDAQVVCRELGCGNALKAFRGAHHGQGFGPIWLEGVNCTGKETSLRECPQNPWGEHHCNHSQDASVECTGWIRLINGSSHCSGTVEVLHNQHWKAICDKNWGLYEEHVVCREMGCKQIPWNPRSARLLSKYRVNRLSIPFCKWTANDLAECNLTDFKEESCSHGRTVAVTCSGTRLVNGSNRCSGRVETFLHREWRSWCLDEWDLRDAQVVCRELDCGEAESVPGRSFFGRGEGSITFDEPKCLGTEDAFHKYLRLMNGTSPCSGRVEVFHNDTWGTICDAGWDLQDAQVVCSQLGCGKASKALGGAHYGQGSGPIWLENINCTGEEASLKECQKGIWGEHSCSHSQDASVECSGTCLPQVLFPGT</sequence>
<evidence type="ECO:0000256" key="16">
    <source>
        <dbReference type="SAM" id="SignalP"/>
    </source>
</evidence>
<evidence type="ECO:0000259" key="17">
    <source>
        <dbReference type="PROSITE" id="PS50287"/>
    </source>
</evidence>
<keyword evidence="10" id="KW-0675">Receptor</keyword>
<feature type="disulfide bond" evidence="15">
    <location>
        <begin position="207"/>
        <end position="217"/>
    </location>
</feature>
<feature type="domain" description="SRCR" evidence="17">
    <location>
        <begin position="342"/>
        <end position="445"/>
    </location>
</feature>
<feature type="disulfide bond" evidence="15">
    <location>
        <begin position="827"/>
        <end position="837"/>
    </location>
</feature>
<evidence type="ECO:0000256" key="9">
    <source>
        <dbReference type="ARBA" id="ARBA00023157"/>
    </source>
</evidence>
<feature type="chain" id="PRO_5032354257" description="Soluble scavenger receptor cysteine-rich domain-containing protein SSC5D" evidence="16">
    <location>
        <begin position="20"/>
        <end position="1255"/>
    </location>
</feature>
<evidence type="ECO:0000256" key="13">
    <source>
        <dbReference type="ARBA" id="ARBA00064153"/>
    </source>
</evidence>
<feature type="domain" description="SRCR" evidence="17">
    <location>
        <begin position="138"/>
        <end position="238"/>
    </location>
</feature>
<keyword evidence="8" id="KW-0472">Membrane</keyword>
<feature type="domain" description="SRCR" evidence="17">
    <location>
        <begin position="240"/>
        <end position="340"/>
    </location>
</feature>
<feature type="disulfide bond" evidence="15">
    <location>
        <begin position="278"/>
        <end position="339"/>
    </location>
</feature>
<feature type="disulfide bond" evidence="15">
    <location>
        <begin position="680"/>
        <end position="744"/>
    </location>
</feature>
<feature type="domain" description="SRCR" evidence="17">
    <location>
        <begin position="655"/>
        <end position="755"/>
    </location>
</feature>
<dbReference type="PRINTS" id="PR00258">
    <property type="entry name" value="SPERACTRCPTR"/>
</dbReference>
<feature type="disulfide bond" evidence="15">
    <location>
        <begin position="411"/>
        <end position="421"/>
    </location>
</feature>
<protein>
    <recommendedName>
        <fullName evidence="14">Soluble scavenger receptor cysteine-rich domain-containing protein SSC5D</fullName>
    </recommendedName>
</protein>
<feature type="disulfide bond" evidence="15">
    <location>
        <begin position="693"/>
        <end position="754"/>
    </location>
</feature>
<evidence type="ECO:0000256" key="12">
    <source>
        <dbReference type="ARBA" id="ARBA00058074"/>
    </source>
</evidence>
<feature type="disulfide bond" evidence="15">
    <location>
        <begin position="1030"/>
        <end position="1040"/>
    </location>
</feature>
<dbReference type="GO" id="GO:0005615">
    <property type="term" value="C:extracellular space"/>
    <property type="evidence" value="ECO:0000318"/>
    <property type="project" value="GO_Central"/>
</dbReference>
<evidence type="ECO:0000313" key="19">
    <source>
        <dbReference type="Proteomes" id="UP000001646"/>
    </source>
</evidence>
<dbReference type="Ensembl" id="ENSACAT00000003865.4">
    <property type="protein sequence ID" value="ENSACAP00000003773.4"/>
    <property type="gene ID" value="ENSACAG00000003878.4"/>
</dbReference>
<dbReference type="PANTHER" id="PTHR48071:SF15">
    <property type="entry name" value="SRCR DOMAIN-CONTAINING PROTEIN"/>
    <property type="match status" value="1"/>
</dbReference>
<keyword evidence="7" id="KW-1133">Transmembrane helix</keyword>
<dbReference type="GeneTree" id="ENSGT00940000163299"/>
<dbReference type="FunFam" id="3.10.250.10:FF:000007">
    <property type="entry name" value="Soluble scavenger receptor cysteine-rich domain-containing protein SSC5D"/>
    <property type="match status" value="5"/>
</dbReference>
<dbReference type="SUPFAM" id="SSF56487">
    <property type="entry name" value="SRCR-like"/>
    <property type="match status" value="12"/>
</dbReference>
<feature type="domain" description="SRCR" evidence="17">
    <location>
        <begin position="1063"/>
        <end position="1139"/>
    </location>
</feature>
<feature type="disulfide bond" evidence="15">
    <location>
        <begin position="986"/>
        <end position="1050"/>
    </location>
</feature>
<evidence type="ECO:0000256" key="3">
    <source>
        <dbReference type="ARBA" id="ARBA00022525"/>
    </source>
</evidence>
<comment type="caution">
    <text evidence="15">Lacks conserved residue(s) required for the propagation of feature annotation.</text>
</comment>
<reference evidence="18" key="2">
    <citation type="submission" date="2025-08" db="UniProtKB">
        <authorList>
            <consortium name="Ensembl"/>
        </authorList>
    </citation>
    <scope>IDENTIFICATION</scope>
</reference>
<keyword evidence="19" id="KW-1185">Reference proteome</keyword>
<feature type="domain" description="SRCR" evidence="17">
    <location>
        <begin position="24"/>
        <end position="124"/>
    </location>
</feature>
<feature type="disulfide bond" evidence="15">
    <location>
        <begin position="927"/>
        <end position="937"/>
    </location>
</feature>
<dbReference type="HOGENOM" id="CLU_002555_0_2_1"/>
<feature type="disulfide bond" evidence="15">
    <location>
        <begin position="621"/>
        <end position="631"/>
    </location>
</feature>
<feature type="disulfide bond" evidence="15">
    <location>
        <begin position="1168"/>
        <end position="1232"/>
    </location>
</feature>
<keyword evidence="5 16" id="KW-0732">Signal</keyword>
<keyword evidence="4" id="KW-0812">Transmembrane</keyword>
<keyword evidence="6" id="KW-0677">Repeat</keyword>
<dbReference type="GO" id="GO:0016020">
    <property type="term" value="C:membrane"/>
    <property type="evidence" value="ECO:0007669"/>
    <property type="project" value="UniProtKB-SubCell"/>
</dbReference>
<dbReference type="InParanoid" id="H9G867"/>
<feature type="disulfide bond" evidence="15">
    <location>
        <begin position="265"/>
        <end position="329"/>
    </location>
</feature>
<feature type="disulfide bond" evidence="15">
    <location>
        <begin position="1181"/>
        <end position="1242"/>
    </location>
</feature>
<feature type="disulfide bond" evidence="15">
    <location>
        <begin position="163"/>
        <end position="227"/>
    </location>
</feature>
<feature type="disulfide bond" evidence="15">
    <location>
        <begin position="896"/>
        <end position="957"/>
    </location>
</feature>
<feature type="disulfide bond" evidence="15">
    <location>
        <begin position="472"/>
        <end position="536"/>
    </location>
</feature>
<feature type="disulfide bond" evidence="15">
    <location>
        <begin position="309"/>
        <end position="319"/>
    </location>
</feature>
<dbReference type="FunFam" id="3.10.250.10:FF:000004">
    <property type="entry name" value="Scavenger receptor cysteine-rich type 1 protein M130"/>
    <property type="match status" value="3"/>
</dbReference>
<feature type="disulfide bond" evidence="15">
    <location>
        <begin position="999"/>
        <end position="1060"/>
    </location>
</feature>
<feature type="disulfide bond" evidence="15">
    <location>
        <begin position="49"/>
        <end position="113"/>
    </location>
</feature>
<dbReference type="FunFam" id="3.10.250.10:FF:000035">
    <property type="entry name" value="Lysyl oxidase-like 2"/>
    <property type="match status" value="1"/>
</dbReference>
<feature type="domain" description="SRCR" evidence="17">
    <location>
        <begin position="1143"/>
        <end position="1243"/>
    </location>
</feature>
<dbReference type="Proteomes" id="UP000001646">
    <property type="component" value="Unplaced"/>
</dbReference>
<dbReference type="FunFam" id="3.10.250.10:FF:000016">
    <property type="entry name" value="Scavenger receptor cysteine-rich protein type 12"/>
    <property type="match status" value="1"/>
</dbReference>
<evidence type="ECO:0000256" key="11">
    <source>
        <dbReference type="ARBA" id="ARBA00023180"/>
    </source>
</evidence>
<dbReference type="PROSITE" id="PS50287">
    <property type="entry name" value="SRCR_2"/>
    <property type="match status" value="12"/>
</dbReference>
<dbReference type="FunFam" id="3.10.250.10:FF:000009">
    <property type="entry name" value="WC1"/>
    <property type="match status" value="1"/>
</dbReference>
<keyword evidence="11" id="KW-0325">Glycoprotein</keyword>
<reference evidence="18" key="3">
    <citation type="submission" date="2025-09" db="UniProtKB">
        <authorList>
            <consortium name="Ensembl"/>
        </authorList>
    </citation>
    <scope>IDENTIFICATION</scope>
</reference>
<organism evidence="18 19">
    <name type="scientific">Anolis carolinensis</name>
    <name type="common">Green anole</name>
    <name type="synonym">American chameleon</name>
    <dbReference type="NCBI Taxonomy" id="28377"/>
    <lineage>
        <taxon>Eukaryota</taxon>
        <taxon>Metazoa</taxon>
        <taxon>Chordata</taxon>
        <taxon>Craniata</taxon>
        <taxon>Vertebrata</taxon>
        <taxon>Euteleostomi</taxon>
        <taxon>Lepidosauria</taxon>
        <taxon>Squamata</taxon>
        <taxon>Bifurcata</taxon>
        <taxon>Unidentata</taxon>
        <taxon>Episquamata</taxon>
        <taxon>Toxicofera</taxon>
        <taxon>Iguania</taxon>
        <taxon>Dactyloidae</taxon>
        <taxon>Anolis</taxon>
    </lineage>
</organism>
<dbReference type="InterPro" id="IPR001190">
    <property type="entry name" value="SRCR"/>
</dbReference>
<feature type="domain" description="SRCR" evidence="17">
    <location>
        <begin position="858"/>
        <end position="958"/>
    </location>
</feature>
<evidence type="ECO:0000313" key="18">
    <source>
        <dbReference type="Ensembl" id="ENSACAP00000003773.4"/>
    </source>
</evidence>
<comment type="function">
    <text evidence="12">Binds to extracellular matrix proteins. Binds to pathogen-associated molecular patterns (PAMPs) present on the cell walls of Gram-positive and Gram-negative bacteria and fungi, behaving as a pattern recognition receptor (PRR). Induces bacterial and fungal aggregation and subsequent inhibition of PAMP-induced cytokine release. Does not possess intrinsic bactericidal activity. May play a role in the innate defense and homeostasis of certain epithelial surfaces.</text>
</comment>
<feature type="disulfide bond" evidence="15">
    <location>
        <begin position="93"/>
        <end position="103"/>
    </location>
</feature>
<comment type="subunit">
    <text evidence="13">Interacts with LGALS1 and laminin.</text>
</comment>
<dbReference type="FunFam" id="3.10.250.10:FF:000031">
    <property type="entry name" value="RIKEN cDNA 5830411N06, isoform CRA_a"/>
    <property type="match status" value="1"/>
</dbReference>
<feature type="disulfide bond" evidence="15">
    <location>
        <begin position="724"/>
        <end position="734"/>
    </location>
</feature>
<dbReference type="PROSITE" id="PS00420">
    <property type="entry name" value="SRCR_1"/>
    <property type="match status" value="7"/>
</dbReference>
<reference evidence="18" key="1">
    <citation type="submission" date="2009-12" db="EMBL/GenBank/DDBJ databases">
        <title>The Genome Sequence of Anolis carolinensis (Green Anole Lizard).</title>
        <authorList>
            <consortium name="The Genome Sequencing Platform"/>
            <person name="Di Palma F."/>
            <person name="Alfoldi J."/>
            <person name="Heiman D."/>
            <person name="Young S."/>
            <person name="Grabherr M."/>
            <person name="Johnson J."/>
            <person name="Lander E.S."/>
            <person name="Lindblad-Toh K."/>
        </authorList>
    </citation>
    <scope>NUCLEOTIDE SEQUENCE [LARGE SCALE GENOMIC DNA]</scope>
    <source>
        <strain evidence="18">JBL SC #1</strain>
    </source>
</reference>
<evidence type="ECO:0000256" key="4">
    <source>
        <dbReference type="ARBA" id="ARBA00022692"/>
    </source>
</evidence>
<evidence type="ECO:0000256" key="14">
    <source>
        <dbReference type="ARBA" id="ARBA00069168"/>
    </source>
</evidence>